<dbReference type="FunFam" id="1.10.3470.10:FF:000002">
    <property type="entry name" value="Zinc ABC transporter permease subunit ZnuB"/>
    <property type="match status" value="1"/>
</dbReference>
<evidence type="ECO:0000256" key="12">
    <source>
        <dbReference type="ARBA" id="ARBA00023136"/>
    </source>
</evidence>
<reference evidence="16 17" key="1">
    <citation type="submission" date="2017-10" db="EMBL/GenBank/DDBJ databases">
        <authorList>
            <person name="Banno H."/>
            <person name="Chua N.-H."/>
        </authorList>
    </citation>
    <scope>NUCLEOTIDE SEQUENCE [LARGE SCALE GENOMIC DNA]</scope>
    <source>
        <strain evidence="16">Vibrio tapetis CECT4600</strain>
    </source>
</reference>
<dbReference type="InterPro" id="IPR001626">
    <property type="entry name" value="ABC_TroCD"/>
</dbReference>
<evidence type="ECO:0000256" key="2">
    <source>
        <dbReference type="ARBA" id="ARBA00004429"/>
    </source>
</evidence>
<dbReference type="PANTHER" id="PTHR30477:SF23">
    <property type="entry name" value="HIGH-AFFINITY ZINC UPTAKE SYSTEM MEMBRANE PROTEIN ZNUB"/>
    <property type="match status" value="1"/>
</dbReference>
<keyword evidence="9" id="KW-0864">Zinc transport</keyword>
<keyword evidence="17" id="KW-1185">Reference proteome</keyword>
<keyword evidence="12 15" id="KW-0472">Membrane</keyword>
<feature type="transmembrane region" description="Helical" evidence="15">
    <location>
        <begin position="127"/>
        <end position="146"/>
    </location>
</feature>
<protein>
    <recommendedName>
        <fullName evidence="13">High-affinity zinc uptake system membrane protein ZnuB</fullName>
    </recommendedName>
</protein>
<feature type="transmembrane region" description="Helical" evidence="15">
    <location>
        <begin position="56"/>
        <end position="74"/>
    </location>
</feature>
<feature type="transmembrane region" description="Helical" evidence="15">
    <location>
        <begin position="6"/>
        <end position="28"/>
    </location>
</feature>
<accession>A0A2N8ZBH7</accession>
<feature type="transmembrane region" description="Helical" evidence="15">
    <location>
        <begin position="167"/>
        <end position="184"/>
    </location>
</feature>
<dbReference type="GO" id="GO:0055085">
    <property type="term" value="P:transmembrane transport"/>
    <property type="evidence" value="ECO:0007669"/>
    <property type="project" value="InterPro"/>
</dbReference>
<evidence type="ECO:0000256" key="11">
    <source>
        <dbReference type="ARBA" id="ARBA00023065"/>
    </source>
</evidence>
<dbReference type="SUPFAM" id="SSF81345">
    <property type="entry name" value="ABC transporter involved in vitamin B12 uptake, BtuC"/>
    <property type="match status" value="1"/>
</dbReference>
<sequence>MIDFLLPSILAGIAIALITGPLGSFVVWRKMAYFGDTLAHASLLGLSLGFLLDINLYFALVICCIGLAVVLVTLQRQQLVATDTLLGILAHSSLSMGLVAISFFDNVRVDLMGYLFGDLLAVSPDDLWFIFLGGAFVLTMLFIFWHPLLSSSVNEELASIEGINTELMRLVLMLLVGVVIAVGMKFVGALLITSLMIIPAAAARRFAKTPEQMALLASMFGVASVISGLYCSWHFDTPAGPSVVLSAASIFLLAQFKKVAS</sequence>
<evidence type="ECO:0000256" key="10">
    <source>
        <dbReference type="ARBA" id="ARBA00022989"/>
    </source>
</evidence>
<name>A0A2N8ZBH7_9VIBR</name>
<dbReference type="EMBL" id="LT960611">
    <property type="protein sequence ID" value="SON49242.1"/>
    <property type="molecule type" value="Genomic_DNA"/>
</dbReference>
<dbReference type="Gene3D" id="1.10.3470.10">
    <property type="entry name" value="ABC transporter involved in vitamin B12 uptake, BtuC"/>
    <property type="match status" value="1"/>
</dbReference>
<organism evidence="16 17">
    <name type="scientific">Vibrio tapetis subsp. tapetis</name>
    <dbReference type="NCBI Taxonomy" id="1671868"/>
    <lineage>
        <taxon>Bacteria</taxon>
        <taxon>Pseudomonadati</taxon>
        <taxon>Pseudomonadota</taxon>
        <taxon>Gammaproteobacteria</taxon>
        <taxon>Vibrionales</taxon>
        <taxon>Vibrionaceae</taxon>
        <taxon>Vibrio</taxon>
    </lineage>
</organism>
<keyword evidence="11" id="KW-0406">Ion transport</keyword>
<keyword evidence="7 14" id="KW-0812">Transmembrane</keyword>
<comment type="subcellular location">
    <subcellularLocation>
        <location evidence="2">Cell inner membrane</location>
        <topology evidence="2">Multi-pass membrane protein</topology>
    </subcellularLocation>
    <subcellularLocation>
        <location evidence="14">Cell membrane</location>
        <topology evidence="14">Multi-pass membrane protein</topology>
    </subcellularLocation>
</comment>
<keyword evidence="5" id="KW-1003">Cell membrane</keyword>
<keyword evidence="4 14" id="KW-0813">Transport</keyword>
<proteinExistence type="inferred from homology"/>
<evidence type="ECO:0000256" key="8">
    <source>
        <dbReference type="ARBA" id="ARBA00022833"/>
    </source>
</evidence>
<keyword evidence="6" id="KW-0997">Cell inner membrane</keyword>
<dbReference type="Pfam" id="PF00950">
    <property type="entry name" value="ABC-3"/>
    <property type="match status" value="1"/>
</dbReference>
<dbReference type="OrthoDB" id="9783937at2"/>
<dbReference type="GO" id="GO:0006829">
    <property type="term" value="P:zinc ion transport"/>
    <property type="evidence" value="ECO:0007669"/>
    <property type="project" value="UniProtKB-KW"/>
</dbReference>
<evidence type="ECO:0000256" key="6">
    <source>
        <dbReference type="ARBA" id="ARBA00022519"/>
    </source>
</evidence>
<keyword evidence="8" id="KW-0862">Zinc</keyword>
<evidence type="ECO:0000256" key="1">
    <source>
        <dbReference type="ARBA" id="ARBA00002313"/>
    </source>
</evidence>
<evidence type="ECO:0000256" key="13">
    <source>
        <dbReference type="ARBA" id="ARBA00040080"/>
    </source>
</evidence>
<gene>
    <name evidence="16" type="primary">znuB</name>
    <name evidence="16" type="ORF">VTAP4600_A1263</name>
</gene>
<evidence type="ECO:0000256" key="3">
    <source>
        <dbReference type="ARBA" id="ARBA00008034"/>
    </source>
</evidence>
<dbReference type="KEGG" id="vta:A1263"/>
<evidence type="ECO:0000256" key="9">
    <source>
        <dbReference type="ARBA" id="ARBA00022906"/>
    </source>
</evidence>
<dbReference type="GO" id="GO:0043190">
    <property type="term" value="C:ATP-binding cassette (ABC) transporter complex"/>
    <property type="evidence" value="ECO:0007669"/>
    <property type="project" value="InterPro"/>
</dbReference>
<evidence type="ECO:0000256" key="4">
    <source>
        <dbReference type="ARBA" id="ARBA00022448"/>
    </source>
</evidence>
<comment type="similarity">
    <text evidence="3 14">Belongs to the ABC-3 integral membrane protein family.</text>
</comment>
<evidence type="ECO:0000256" key="5">
    <source>
        <dbReference type="ARBA" id="ARBA00022475"/>
    </source>
</evidence>
<dbReference type="Proteomes" id="UP000235828">
    <property type="component" value="Chromosome A"/>
</dbReference>
<dbReference type="CDD" id="cd06550">
    <property type="entry name" value="TM_ABC_iron-siderophores_like"/>
    <property type="match status" value="1"/>
</dbReference>
<evidence type="ECO:0000313" key="17">
    <source>
        <dbReference type="Proteomes" id="UP000235828"/>
    </source>
</evidence>
<dbReference type="RefSeq" id="WP_102521943.1">
    <property type="nucleotide sequence ID" value="NZ_LT960611.1"/>
</dbReference>
<evidence type="ECO:0000256" key="14">
    <source>
        <dbReference type="RuleBase" id="RU003943"/>
    </source>
</evidence>
<feature type="transmembrane region" description="Helical" evidence="15">
    <location>
        <begin position="214"/>
        <end position="233"/>
    </location>
</feature>
<evidence type="ECO:0000313" key="16">
    <source>
        <dbReference type="EMBL" id="SON49242.1"/>
    </source>
</evidence>
<comment type="function">
    <text evidence="1">Involved in the high-affinity zinc uptake transport system.</text>
</comment>
<dbReference type="InterPro" id="IPR037294">
    <property type="entry name" value="ABC_BtuC-like"/>
</dbReference>
<dbReference type="GO" id="GO:0010043">
    <property type="term" value="P:response to zinc ion"/>
    <property type="evidence" value="ECO:0007669"/>
    <property type="project" value="TreeGrafter"/>
</dbReference>
<feature type="transmembrane region" description="Helical" evidence="15">
    <location>
        <begin position="86"/>
        <end position="107"/>
    </location>
</feature>
<dbReference type="PANTHER" id="PTHR30477">
    <property type="entry name" value="ABC-TRANSPORTER METAL-BINDING PROTEIN"/>
    <property type="match status" value="1"/>
</dbReference>
<keyword evidence="10 15" id="KW-1133">Transmembrane helix</keyword>
<dbReference type="NCBIfam" id="NF007089">
    <property type="entry name" value="PRK09543.1"/>
    <property type="match status" value="1"/>
</dbReference>
<dbReference type="AlphaFoldDB" id="A0A2N8ZBH7"/>
<evidence type="ECO:0000256" key="15">
    <source>
        <dbReference type="SAM" id="Phobius"/>
    </source>
</evidence>
<evidence type="ECO:0000256" key="7">
    <source>
        <dbReference type="ARBA" id="ARBA00022692"/>
    </source>
</evidence>